<evidence type="ECO:0000313" key="5">
    <source>
        <dbReference type="EMBL" id="SHF80790.1"/>
    </source>
</evidence>
<evidence type="ECO:0000256" key="2">
    <source>
        <dbReference type="ARBA" id="ARBA00023125"/>
    </source>
</evidence>
<feature type="domain" description="HTH araC/xylS-type" evidence="4">
    <location>
        <begin position="262"/>
        <end position="361"/>
    </location>
</feature>
<dbReference type="InterPro" id="IPR018062">
    <property type="entry name" value="HTH_AraC-typ_CS"/>
</dbReference>
<keyword evidence="2 5" id="KW-0238">DNA-binding</keyword>
<dbReference type="PROSITE" id="PS00041">
    <property type="entry name" value="HTH_ARAC_FAMILY_1"/>
    <property type="match status" value="1"/>
</dbReference>
<dbReference type="RefSeq" id="WP_072836699.1">
    <property type="nucleotide sequence ID" value="NZ_FQUU01000019.1"/>
</dbReference>
<dbReference type="STRING" id="1121884.SAMN02745131_03575"/>
<gene>
    <name evidence="5" type="ORF">SAMN02745131_03575</name>
</gene>
<sequence>MPIYMDVHNVPGVKAGDVAGAHAKDLLHQDDYGCKCMTYWVDEWRETIFCLIEAPDKDAVKEMHRNAHGLVPNKIIEVSSSVVQSFLGRIYDPEEAEVNNEGLKVFSDPSFRVLLLTSTTDPVLLRHQLGADHANELLNRHNQIIRKMIAEYGGSEVEHGGNGFIISFTSAAKAVSCALALQHELHGMENLGIKMSISAGEPIEKSNKLFGDAIQKAQCMCAIGKYLQVALASSVKEMVAKDYSTNGNGFFTLPPQDEQLLEMLFARLEEHWQDPDFDIEDYCHEMAMSKSQLYRKTVALTGFSPNTLLKEFRLEKAKQLMKKQHYNVSQITFDSGFTSPSYFTKCFKKKYGLLPMSYMGMLG</sequence>
<dbReference type="SUPFAM" id="SSF55073">
    <property type="entry name" value="Nucleotide cyclase"/>
    <property type="match status" value="1"/>
</dbReference>
<dbReference type="Pfam" id="PF12833">
    <property type="entry name" value="HTH_18"/>
    <property type="match status" value="1"/>
</dbReference>
<dbReference type="InterPro" id="IPR042557">
    <property type="entry name" value="SCO4226"/>
</dbReference>
<dbReference type="OrthoDB" id="135231at2"/>
<dbReference type="GO" id="GO:0043565">
    <property type="term" value="F:sequence-specific DNA binding"/>
    <property type="evidence" value="ECO:0007669"/>
    <property type="project" value="InterPro"/>
</dbReference>
<dbReference type="Gene3D" id="3.30.70.3090">
    <property type="entry name" value="ORF SCO4226, nickel-binding ferredoxin-like monomer"/>
    <property type="match status" value="1"/>
</dbReference>
<dbReference type="PANTHER" id="PTHR43280:SF2">
    <property type="entry name" value="HTH-TYPE TRANSCRIPTIONAL REGULATOR EXSA"/>
    <property type="match status" value="1"/>
</dbReference>
<proteinExistence type="predicted"/>
<dbReference type="Proteomes" id="UP000184048">
    <property type="component" value="Unassembled WGS sequence"/>
</dbReference>
<evidence type="ECO:0000259" key="4">
    <source>
        <dbReference type="PROSITE" id="PS01124"/>
    </source>
</evidence>
<dbReference type="AlphaFoldDB" id="A0A1M5ENW6"/>
<reference evidence="5 6" key="1">
    <citation type="submission" date="2016-11" db="EMBL/GenBank/DDBJ databases">
        <authorList>
            <person name="Jaros S."/>
            <person name="Januszkiewicz K."/>
            <person name="Wedrychowicz H."/>
        </authorList>
    </citation>
    <scope>NUCLEOTIDE SEQUENCE [LARGE SCALE GENOMIC DNA]</scope>
    <source>
        <strain evidence="5 6">DSM 18119</strain>
    </source>
</reference>
<dbReference type="SMART" id="SM00342">
    <property type="entry name" value="HTH_ARAC"/>
    <property type="match status" value="1"/>
</dbReference>
<dbReference type="InterPro" id="IPR025336">
    <property type="entry name" value="SCO4226-like"/>
</dbReference>
<dbReference type="InterPro" id="IPR009057">
    <property type="entry name" value="Homeodomain-like_sf"/>
</dbReference>
<dbReference type="InterPro" id="IPR020449">
    <property type="entry name" value="Tscrpt_reg_AraC-type_HTH"/>
</dbReference>
<evidence type="ECO:0000256" key="1">
    <source>
        <dbReference type="ARBA" id="ARBA00023015"/>
    </source>
</evidence>
<dbReference type="Gene3D" id="3.30.70.1230">
    <property type="entry name" value="Nucleotide cyclase"/>
    <property type="match status" value="1"/>
</dbReference>
<dbReference type="PROSITE" id="PS01124">
    <property type="entry name" value="HTH_ARAC_FAMILY_2"/>
    <property type="match status" value="1"/>
</dbReference>
<dbReference type="EMBL" id="FQUU01000019">
    <property type="protein sequence ID" value="SHF80790.1"/>
    <property type="molecule type" value="Genomic_DNA"/>
</dbReference>
<keyword evidence="3" id="KW-0804">Transcription</keyword>
<dbReference type="Gene3D" id="1.10.10.60">
    <property type="entry name" value="Homeodomain-like"/>
    <property type="match status" value="1"/>
</dbReference>
<protein>
    <submittedName>
        <fullName evidence="5">AraC-type DNA-binding protein</fullName>
    </submittedName>
</protein>
<dbReference type="GO" id="GO:0003700">
    <property type="term" value="F:DNA-binding transcription factor activity"/>
    <property type="evidence" value="ECO:0007669"/>
    <property type="project" value="InterPro"/>
</dbReference>
<evidence type="ECO:0000313" key="6">
    <source>
        <dbReference type="Proteomes" id="UP000184048"/>
    </source>
</evidence>
<dbReference type="Pfam" id="PF14026">
    <property type="entry name" value="SCO4226-like"/>
    <property type="match status" value="1"/>
</dbReference>
<dbReference type="PRINTS" id="PR00032">
    <property type="entry name" value="HTHARAC"/>
</dbReference>
<name>A0A1M5ENW6_9BACT</name>
<dbReference type="SUPFAM" id="SSF46689">
    <property type="entry name" value="Homeodomain-like"/>
    <property type="match status" value="1"/>
</dbReference>
<keyword evidence="1" id="KW-0805">Transcription regulation</keyword>
<evidence type="ECO:0000256" key="3">
    <source>
        <dbReference type="ARBA" id="ARBA00023163"/>
    </source>
</evidence>
<organism evidence="5 6">
    <name type="scientific">Flavisolibacter ginsengisoli DSM 18119</name>
    <dbReference type="NCBI Taxonomy" id="1121884"/>
    <lineage>
        <taxon>Bacteria</taxon>
        <taxon>Pseudomonadati</taxon>
        <taxon>Bacteroidota</taxon>
        <taxon>Chitinophagia</taxon>
        <taxon>Chitinophagales</taxon>
        <taxon>Chitinophagaceae</taxon>
        <taxon>Flavisolibacter</taxon>
    </lineage>
</organism>
<dbReference type="PANTHER" id="PTHR43280">
    <property type="entry name" value="ARAC-FAMILY TRANSCRIPTIONAL REGULATOR"/>
    <property type="match status" value="1"/>
</dbReference>
<keyword evidence="6" id="KW-1185">Reference proteome</keyword>
<dbReference type="InterPro" id="IPR029787">
    <property type="entry name" value="Nucleotide_cyclase"/>
</dbReference>
<accession>A0A1M5ENW6</accession>
<dbReference type="InterPro" id="IPR018060">
    <property type="entry name" value="HTH_AraC"/>
</dbReference>